<evidence type="ECO:0000313" key="4">
    <source>
        <dbReference type="EMBL" id="CAF3182727.1"/>
    </source>
</evidence>
<dbReference type="Gene3D" id="1.25.40.20">
    <property type="entry name" value="Ankyrin repeat-containing domain"/>
    <property type="match status" value="1"/>
</dbReference>
<protein>
    <submittedName>
        <fullName evidence="7">Uncharacterized protein</fullName>
    </submittedName>
</protein>
<dbReference type="OrthoDB" id="539213at2759"/>
<evidence type="ECO:0000313" key="8">
    <source>
        <dbReference type="EMBL" id="CAF4567144.1"/>
    </source>
</evidence>
<keyword evidence="11" id="KW-1185">Reference proteome</keyword>
<dbReference type="PRINTS" id="PR01415">
    <property type="entry name" value="ANKYRIN"/>
</dbReference>
<accession>A0A820P5K0</accession>
<evidence type="ECO:0000256" key="1">
    <source>
        <dbReference type="ARBA" id="ARBA00022737"/>
    </source>
</evidence>
<dbReference type="Proteomes" id="UP000663872">
    <property type="component" value="Unassembled WGS sequence"/>
</dbReference>
<name>A0A820P5K0_9BILA</name>
<evidence type="ECO:0000313" key="6">
    <source>
        <dbReference type="EMBL" id="CAF4211830.1"/>
    </source>
</evidence>
<reference evidence="7" key="1">
    <citation type="submission" date="2021-02" db="EMBL/GenBank/DDBJ databases">
        <authorList>
            <person name="Nowell W R."/>
        </authorList>
    </citation>
    <scope>NUCLEOTIDE SEQUENCE</scope>
</reference>
<keyword evidence="2 3" id="KW-0040">ANK repeat</keyword>
<dbReference type="SUPFAM" id="SSF48403">
    <property type="entry name" value="Ankyrin repeat"/>
    <property type="match status" value="1"/>
</dbReference>
<dbReference type="InterPro" id="IPR036770">
    <property type="entry name" value="Ankyrin_rpt-contain_sf"/>
</dbReference>
<sequence length="367" mass="41568">MLCSRDSAKYSIYGNQFSVKTEDHFYYVNTGNYESFMAKIKRQHYLLNERDECGRTLLYIASRNGFHNICNFLLKSGCKINEVQNGGSTALHAAAFYGHQSIVELLLEYGANPEMKNKFGNKPTEEGCSQNIKLCIMSKTNDQIHSLFNSLKHQGLAEHLVIIKHSGRIIGKKILRNSGCEPQYSLSDTTKLWTVAWHGTKYKHLDSIVKYGLHPAGSVLSPGNRIFTQAGHIPLHVKVGSCENWANAIFVSPSIFYAADVVYSERIFSDNQRWCVLIETRVKPGSFSKHKQTLLHERELLPGEPADLEFRVAVKSDNDFILRVGSNRNVIVTAVLFVNLTFLENIDEYYQGEDLFADSEAERALFQ</sequence>
<evidence type="ECO:0000256" key="2">
    <source>
        <dbReference type="ARBA" id="ARBA00023043"/>
    </source>
</evidence>
<dbReference type="EMBL" id="CAJOBO010001662">
    <property type="protein sequence ID" value="CAF4399355.1"/>
    <property type="molecule type" value="Genomic_DNA"/>
</dbReference>
<dbReference type="EMBL" id="CAJOBR010002371">
    <property type="protein sequence ID" value="CAF4677052.1"/>
    <property type="molecule type" value="Genomic_DNA"/>
</dbReference>
<evidence type="ECO:0000256" key="3">
    <source>
        <dbReference type="PROSITE-ProRule" id="PRU00023"/>
    </source>
</evidence>
<gene>
    <name evidence="5" type="ORF">GRG538_LOCUS4427</name>
    <name evidence="7" type="ORF">HFQ381_LOCUS19972</name>
    <name evidence="9" type="ORF">QYT958_LOCUS16397</name>
    <name evidence="4" type="ORF">TIS948_LOCUS11449</name>
    <name evidence="8" type="ORF">TSG867_LOCUS25708</name>
    <name evidence="6" type="ORF">UJA718_LOCUS7188</name>
</gene>
<feature type="repeat" description="ANK" evidence="3">
    <location>
        <begin position="53"/>
        <end position="85"/>
    </location>
</feature>
<dbReference type="EMBL" id="CAJOBP010000708">
    <property type="protein sequence ID" value="CAF4211830.1"/>
    <property type="molecule type" value="Genomic_DNA"/>
</dbReference>
<dbReference type="PANTHER" id="PTHR24171">
    <property type="entry name" value="ANKYRIN REPEAT DOMAIN-CONTAINING PROTEIN 39-RELATED"/>
    <property type="match status" value="1"/>
</dbReference>
<comment type="caution">
    <text evidence="7">The sequence shown here is derived from an EMBL/GenBank/DDBJ whole genome shotgun (WGS) entry which is preliminary data.</text>
</comment>
<dbReference type="AlphaFoldDB" id="A0A820P5K0"/>
<evidence type="ECO:0000313" key="5">
    <source>
        <dbReference type="EMBL" id="CAF3338750.1"/>
    </source>
</evidence>
<dbReference type="Pfam" id="PF12796">
    <property type="entry name" value="Ank_2"/>
    <property type="match status" value="1"/>
</dbReference>
<dbReference type="EMBL" id="CAJOBQ010002563">
    <property type="protein sequence ID" value="CAF4567144.1"/>
    <property type="molecule type" value="Genomic_DNA"/>
</dbReference>
<dbReference type="SMART" id="SM00248">
    <property type="entry name" value="ANK"/>
    <property type="match status" value="2"/>
</dbReference>
<dbReference type="EMBL" id="CAJNYT010000222">
    <property type="protein sequence ID" value="CAF3338750.1"/>
    <property type="molecule type" value="Genomic_DNA"/>
</dbReference>
<keyword evidence="1" id="KW-0677">Repeat</keyword>
<dbReference type="Proteomes" id="UP000663862">
    <property type="component" value="Unassembled WGS sequence"/>
</dbReference>
<evidence type="ECO:0000313" key="9">
    <source>
        <dbReference type="EMBL" id="CAF4677052.1"/>
    </source>
</evidence>
<dbReference type="PROSITE" id="PS50088">
    <property type="entry name" value="ANK_REPEAT"/>
    <property type="match status" value="2"/>
</dbReference>
<proteinExistence type="predicted"/>
<evidence type="ECO:0000313" key="11">
    <source>
        <dbReference type="Proteomes" id="UP000663873"/>
    </source>
</evidence>
<dbReference type="InterPro" id="IPR002110">
    <property type="entry name" value="Ankyrin_rpt"/>
</dbReference>
<dbReference type="Proteomes" id="UP000663848">
    <property type="component" value="Unassembled WGS sequence"/>
</dbReference>
<dbReference type="PROSITE" id="PS50297">
    <property type="entry name" value="ANK_REP_REGION"/>
    <property type="match status" value="1"/>
</dbReference>
<evidence type="ECO:0000313" key="10">
    <source>
        <dbReference type="Proteomes" id="UP000663851"/>
    </source>
</evidence>
<dbReference type="Proteomes" id="UP000663873">
    <property type="component" value="Unassembled WGS sequence"/>
</dbReference>
<evidence type="ECO:0000313" key="7">
    <source>
        <dbReference type="EMBL" id="CAF4399355.1"/>
    </source>
</evidence>
<organism evidence="7 10">
    <name type="scientific">Rotaria socialis</name>
    <dbReference type="NCBI Taxonomy" id="392032"/>
    <lineage>
        <taxon>Eukaryota</taxon>
        <taxon>Metazoa</taxon>
        <taxon>Spiralia</taxon>
        <taxon>Gnathifera</taxon>
        <taxon>Rotifera</taxon>
        <taxon>Eurotatoria</taxon>
        <taxon>Bdelloidea</taxon>
        <taxon>Philodinida</taxon>
        <taxon>Philodinidae</taxon>
        <taxon>Rotaria</taxon>
    </lineage>
</organism>
<dbReference type="Proteomes" id="UP000663825">
    <property type="component" value="Unassembled WGS sequence"/>
</dbReference>
<dbReference type="Proteomes" id="UP000663851">
    <property type="component" value="Unassembled WGS sequence"/>
</dbReference>
<feature type="repeat" description="ANK" evidence="3">
    <location>
        <begin position="86"/>
        <end position="118"/>
    </location>
</feature>
<dbReference type="EMBL" id="CAJNXB010001606">
    <property type="protein sequence ID" value="CAF3182727.1"/>
    <property type="molecule type" value="Genomic_DNA"/>
</dbReference>